<evidence type="ECO:0000313" key="2">
    <source>
        <dbReference type="Proteomes" id="UP000319663"/>
    </source>
</evidence>
<comment type="caution">
    <text evidence="1">The sequence shown here is derived from an EMBL/GenBank/DDBJ whole genome shotgun (WGS) entry which is preliminary data.</text>
</comment>
<evidence type="ECO:0000313" key="1">
    <source>
        <dbReference type="EMBL" id="TQB72932.1"/>
    </source>
</evidence>
<name>A0A507QYN3_MONPU</name>
<dbReference type="InterPro" id="IPR007817">
    <property type="entry name" value="Isocyanide_synthase_DIT1"/>
</dbReference>
<dbReference type="PANTHER" id="PTHR37285:SF5">
    <property type="entry name" value="SPORE WALL MATURATION PROTEIN DIT1"/>
    <property type="match status" value="1"/>
</dbReference>
<keyword evidence="2" id="KW-1185">Reference proteome</keyword>
<dbReference type="Pfam" id="PF05141">
    <property type="entry name" value="DIT1_PvcA"/>
    <property type="match status" value="2"/>
</dbReference>
<dbReference type="PANTHER" id="PTHR37285">
    <property type="entry name" value="SPORE WALL MATURATION PROTEIN DIT1"/>
    <property type="match status" value="1"/>
</dbReference>
<dbReference type="STRING" id="5098.A0A507QYN3"/>
<sequence length="532" mass="59088">MPLVQDRTAISLPLEPISLVMDITNEGTSVYHRTLAAYSRSTDGHLGDCFGKKADLIRAAWPEIWSHMASINENIASNSGLAKGLRIEETSGIPNVPGSLVAWEINGTRLGTVVGLILKGGHAEELPGAPLFDEAFLRILLPRIRSNIDSMSCAVEDRGPLVQRIIDLFERTLLYRSPNDRWFDVGRSRFQSKVEFFVSRNLRLELCLPAFPCKSSNSRKVLGVVPDKGEELALRRLHEFVHDEVGVDDDAVDTYGTKLKELNAAISKSISGSADRVQFQSLVDLFNLKDYNGDSDMQDLKDRALSALPHYLATTFTEEAELCRRMLITACQPSHEGLRSQLTGSDPALLALYRGFSRFMLEDLAMHPATQSLSRSKQKKLSSKVAFEMMLRNQAYSNLVELMFPSSVRLSIHAHSNTGPKFAIRLFDPSTTRVVDSLDRQHEAGSMHDLLHIPTPWHNCIVQFEGNNVVYVTKAVAVEKYLSANSSGWRKDGDLRNGRGAYFFFKPMKPANTAVVPGYAAPIVARGNVVVE</sequence>
<gene>
    <name evidence="1" type="ORF">MPDQ_006355</name>
</gene>
<organism evidence="1 2">
    <name type="scientific">Monascus purpureus</name>
    <name type="common">Red mold</name>
    <name type="synonym">Monascus anka</name>
    <dbReference type="NCBI Taxonomy" id="5098"/>
    <lineage>
        <taxon>Eukaryota</taxon>
        <taxon>Fungi</taxon>
        <taxon>Dikarya</taxon>
        <taxon>Ascomycota</taxon>
        <taxon>Pezizomycotina</taxon>
        <taxon>Eurotiomycetes</taxon>
        <taxon>Eurotiomycetidae</taxon>
        <taxon>Eurotiales</taxon>
        <taxon>Aspergillaceae</taxon>
        <taxon>Monascus</taxon>
    </lineage>
</organism>
<dbReference type="EMBL" id="VIFY01000054">
    <property type="protein sequence ID" value="TQB72932.1"/>
    <property type="molecule type" value="Genomic_DNA"/>
</dbReference>
<dbReference type="AlphaFoldDB" id="A0A507QYN3"/>
<proteinExistence type="predicted"/>
<evidence type="ECO:0008006" key="3">
    <source>
        <dbReference type="Google" id="ProtNLM"/>
    </source>
</evidence>
<reference evidence="1 2" key="1">
    <citation type="submission" date="2019-06" db="EMBL/GenBank/DDBJ databases">
        <title>Wine fermentation using esterase from Monascus purpureus.</title>
        <authorList>
            <person name="Geng C."/>
            <person name="Zhang Y."/>
        </authorList>
    </citation>
    <scope>NUCLEOTIDE SEQUENCE [LARGE SCALE GENOMIC DNA]</scope>
    <source>
        <strain evidence="1">HQ1</strain>
    </source>
</reference>
<dbReference type="Proteomes" id="UP000319663">
    <property type="component" value="Unassembled WGS sequence"/>
</dbReference>
<accession>A0A507QYN3</accession>
<protein>
    <recommendedName>
        <fullName evidence="3">Pyoverdine/dityrosine biosynthesis protein</fullName>
    </recommendedName>
</protein>